<comment type="caution">
    <text evidence="1">The sequence shown here is derived from an EMBL/GenBank/DDBJ whole genome shotgun (WGS) entry which is preliminary data.</text>
</comment>
<accession>X1V9N1</accession>
<gene>
    <name evidence="1" type="ORF">S12H4_54378</name>
</gene>
<sequence>VEDQVHFDGIHLVFADGVPDPNLPRNLALELDELKVRVGKLEKK</sequence>
<proteinExistence type="predicted"/>
<organism evidence="1">
    <name type="scientific">marine sediment metagenome</name>
    <dbReference type="NCBI Taxonomy" id="412755"/>
    <lineage>
        <taxon>unclassified sequences</taxon>
        <taxon>metagenomes</taxon>
        <taxon>ecological metagenomes</taxon>
    </lineage>
</organism>
<name>X1V9N1_9ZZZZ</name>
<evidence type="ECO:0000313" key="1">
    <source>
        <dbReference type="EMBL" id="GAJ09751.1"/>
    </source>
</evidence>
<reference evidence="1" key="1">
    <citation type="journal article" date="2014" name="Front. Microbiol.">
        <title>High frequency of phylogenetically diverse reductive dehalogenase-homologous genes in deep subseafloor sedimentary metagenomes.</title>
        <authorList>
            <person name="Kawai M."/>
            <person name="Futagami T."/>
            <person name="Toyoda A."/>
            <person name="Takaki Y."/>
            <person name="Nishi S."/>
            <person name="Hori S."/>
            <person name="Arai W."/>
            <person name="Tsubouchi T."/>
            <person name="Morono Y."/>
            <person name="Uchiyama I."/>
            <person name="Ito T."/>
            <person name="Fujiyama A."/>
            <person name="Inagaki F."/>
            <person name="Takami H."/>
        </authorList>
    </citation>
    <scope>NUCLEOTIDE SEQUENCE</scope>
    <source>
        <strain evidence="1">Expedition CK06-06</strain>
    </source>
</reference>
<protein>
    <submittedName>
        <fullName evidence="1">Uncharacterized protein</fullName>
    </submittedName>
</protein>
<dbReference type="EMBL" id="BARW01034754">
    <property type="protein sequence ID" value="GAJ09751.1"/>
    <property type="molecule type" value="Genomic_DNA"/>
</dbReference>
<feature type="non-terminal residue" evidence="1">
    <location>
        <position position="1"/>
    </location>
</feature>
<dbReference type="AlphaFoldDB" id="X1V9N1"/>